<evidence type="ECO:0000256" key="6">
    <source>
        <dbReference type="ARBA" id="ARBA00022801"/>
    </source>
</evidence>
<dbReference type="InterPro" id="IPR058353">
    <property type="entry name" value="DUF8040"/>
</dbReference>
<evidence type="ECO:0000259" key="10">
    <source>
        <dbReference type="Pfam" id="PF26138"/>
    </source>
</evidence>
<evidence type="ECO:0008006" key="13">
    <source>
        <dbReference type="Google" id="ProtNLM"/>
    </source>
</evidence>
<evidence type="ECO:0000256" key="7">
    <source>
        <dbReference type="ARBA" id="ARBA00023242"/>
    </source>
</evidence>
<feature type="region of interest" description="Disordered" evidence="8">
    <location>
        <begin position="406"/>
        <end position="431"/>
    </location>
</feature>
<keyword evidence="5" id="KW-0479">Metal-binding</keyword>
<dbReference type="Pfam" id="PF13359">
    <property type="entry name" value="DDE_Tnp_4"/>
    <property type="match status" value="1"/>
</dbReference>
<evidence type="ECO:0000256" key="4">
    <source>
        <dbReference type="ARBA" id="ARBA00022722"/>
    </source>
</evidence>
<evidence type="ECO:0000256" key="8">
    <source>
        <dbReference type="SAM" id="MobiDB-lite"/>
    </source>
</evidence>
<evidence type="ECO:0000313" key="12">
    <source>
        <dbReference type="Proteomes" id="UP001152523"/>
    </source>
</evidence>
<gene>
    <name evidence="11" type="ORF">CEPIT_LOCUS39367</name>
</gene>
<dbReference type="Proteomes" id="UP001152523">
    <property type="component" value="Unassembled WGS sequence"/>
</dbReference>
<dbReference type="GO" id="GO:0046872">
    <property type="term" value="F:metal ion binding"/>
    <property type="evidence" value="ECO:0007669"/>
    <property type="project" value="UniProtKB-KW"/>
</dbReference>
<dbReference type="InterPro" id="IPR027806">
    <property type="entry name" value="HARBI1_dom"/>
</dbReference>
<evidence type="ECO:0000256" key="2">
    <source>
        <dbReference type="ARBA" id="ARBA00004123"/>
    </source>
</evidence>
<comment type="cofactor">
    <cofactor evidence="1">
        <name>a divalent metal cation</name>
        <dbReference type="ChEBI" id="CHEBI:60240"/>
    </cofactor>
</comment>
<evidence type="ECO:0000313" key="11">
    <source>
        <dbReference type="EMBL" id="CAH9141741.1"/>
    </source>
</evidence>
<evidence type="ECO:0000256" key="3">
    <source>
        <dbReference type="ARBA" id="ARBA00006958"/>
    </source>
</evidence>
<keyword evidence="7" id="KW-0539">Nucleus</keyword>
<dbReference type="AlphaFoldDB" id="A0AAV0G1G1"/>
<dbReference type="Pfam" id="PF26138">
    <property type="entry name" value="DUF8040"/>
    <property type="match status" value="1"/>
</dbReference>
<evidence type="ECO:0000256" key="1">
    <source>
        <dbReference type="ARBA" id="ARBA00001968"/>
    </source>
</evidence>
<reference evidence="11" key="1">
    <citation type="submission" date="2022-07" db="EMBL/GenBank/DDBJ databases">
        <authorList>
            <person name="Macas J."/>
            <person name="Novak P."/>
            <person name="Neumann P."/>
        </authorList>
    </citation>
    <scope>NUCLEOTIDE SEQUENCE</scope>
</reference>
<feature type="domain" description="DUF8040" evidence="10">
    <location>
        <begin position="119"/>
        <end position="207"/>
    </location>
</feature>
<evidence type="ECO:0000259" key="9">
    <source>
        <dbReference type="Pfam" id="PF13359"/>
    </source>
</evidence>
<organism evidence="11 12">
    <name type="scientific">Cuscuta epithymum</name>
    <dbReference type="NCBI Taxonomy" id="186058"/>
    <lineage>
        <taxon>Eukaryota</taxon>
        <taxon>Viridiplantae</taxon>
        <taxon>Streptophyta</taxon>
        <taxon>Embryophyta</taxon>
        <taxon>Tracheophyta</taxon>
        <taxon>Spermatophyta</taxon>
        <taxon>Magnoliopsida</taxon>
        <taxon>eudicotyledons</taxon>
        <taxon>Gunneridae</taxon>
        <taxon>Pentapetalae</taxon>
        <taxon>asterids</taxon>
        <taxon>lamiids</taxon>
        <taxon>Solanales</taxon>
        <taxon>Convolvulaceae</taxon>
        <taxon>Cuscuteae</taxon>
        <taxon>Cuscuta</taxon>
        <taxon>Cuscuta subgen. Cuscuta</taxon>
    </lineage>
</organism>
<keyword evidence="4" id="KW-0540">Nuclease</keyword>
<keyword evidence="12" id="KW-1185">Reference proteome</keyword>
<dbReference type="EMBL" id="CAMAPF010001033">
    <property type="protein sequence ID" value="CAH9141741.1"/>
    <property type="molecule type" value="Genomic_DNA"/>
</dbReference>
<dbReference type="PANTHER" id="PTHR22930">
    <property type="match status" value="1"/>
</dbReference>
<name>A0AAV0G1G1_9ASTE</name>
<comment type="caution">
    <text evidence="11">The sequence shown here is derived from an EMBL/GenBank/DDBJ whole genome shotgun (WGS) entry which is preliminary data.</text>
</comment>
<dbReference type="GO" id="GO:0004518">
    <property type="term" value="F:nuclease activity"/>
    <property type="evidence" value="ECO:0007669"/>
    <property type="project" value="UniProtKB-KW"/>
</dbReference>
<sequence>MYFLLPIFVSSIRLIRLKFSICLERTERALSSTSMAESVLFIFFTRKRMEGSETPNTYALAHRALSSKRSLRRKSIHWWFNVQTWFMNTILWMFVALSTRCRRTQRIRYIIDNYSKREGFFKRLVHGPEANCISQLRMSRVAFLKLCDMLVTNGGLKPTKHMIVEEQVAIFLLVLSHHRKNRTLITEFQRSGRTISTCVAKVLHAVLQLHSILFAKPKAITMDCNDDRWGIFQNCVGALDGTYIDVHVSPKDHNRFRSRKGDIATNVLGVCNPQMQFIYVFPGWEGSAADGRVLRDALTRRFRVPQGCYYLVDGGYANCEGFLAPYRGQRYHLSEWQNNNNPHNVHEYFNMKHSQARNVIERGFGLLKNRWAILRSASWYPIRMSCRIIVACALLHNFIRREHDIDPMEDEEIEEDEDDDEEDEEENFGGVDLCPTEAWTAFREDLAPEMYNAWMA</sequence>
<comment type="similarity">
    <text evidence="3">Belongs to the HARBI1 family.</text>
</comment>
<protein>
    <recommendedName>
        <fullName evidence="13">DDE Tnp4 domain-containing protein</fullName>
    </recommendedName>
</protein>
<dbReference type="PANTHER" id="PTHR22930:SF293">
    <property type="entry name" value="PROTEIN ALP1-LIKE"/>
    <property type="match status" value="1"/>
</dbReference>
<evidence type="ECO:0000256" key="5">
    <source>
        <dbReference type="ARBA" id="ARBA00022723"/>
    </source>
</evidence>
<keyword evidence="6" id="KW-0378">Hydrolase</keyword>
<accession>A0AAV0G1G1</accession>
<dbReference type="InterPro" id="IPR045249">
    <property type="entry name" value="HARBI1-like"/>
</dbReference>
<dbReference type="GO" id="GO:0016787">
    <property type="term" value="F:hydrolase activity"/>
    <property type="evidence" value="ECO:0007669"/>
    <property type="project" value="UniProtKB-KW"/>
</dbReference>
<proteinExistence type="inferred from homology"/>
<feature type="domain" description="DDE Tnp4" evidence="9">
    <location>
        <begin position="239"/>
        <end position="397"/>
    </location>
</feature>
<feature type="compositionally biased region" description="Acidic residues" evidence="8">
    <location>
        <begin position="407"/>
        <end position="427"/>
    </location>
</feature>
<comment type="subcellular location">
    <subcellularLocation>
        <location evidence="2">Nucleus</location>
    </subcellularLocation>
</comment>
<dbReference type="GO" id="GO:0005634">
    <property type="term" value="C:nucleus"/>
    <property type="evidence" value="ECO:0007669"/>
    <property type="project" value="UniProtKB-SubCell"/>
</dbReference>